<evidence type="ECO:0000259" key="2">
    <source>
        <dbReference type="Pfam" id="PF04230"/>
    </source>
</evidence>
<dbReference type="EMBL" id="CP151657">
    <property type="protein sequence ID" value="WZP15306.1"/>
    <property type="molecule type" value="Genomic_DNA"/>
</dbReference>
<proteinExistence type="predicted"/>
<evidence type="ECO:0000313" key="4">
    <source>
        <dbReference type="Proteomes" id="UP001448858"/>
    </source>
</evidence>
<protein>
    <submittedName>
        <fullName evidence="3">Polysaccharide pyruvyl transferase family protein</fullName>
        <ecNumber evidence="3">2.4.-.-</ecNumber>
    </submittedName>
</protein>
<feature type="domain" description="Polysaccharide pyruvyl transferase" evidence="2">
    <location>
        <begin position="18"/>
        <end position="329"/>
    </location>
</feature>
<organism evidence="3 4">
    <name type="scientific">Arthrobacter citreus</name>
    <dbReference type="NCBI Taxonomy" id="1670"/>
    <lineage>
        <taxon>Bacteria</taxon>
        <taxon>Bacillati</taxon>
        <taxon>Actinomycetota</taxon>
        <taxon>Actinomycetes</taxon>
        <taxon>Micrococcales</taxon>
        <taxon>Micrococcaceae</taxon>
        <taxon>Arthrobacter</taxon>
    </lineage>
</organism>
<evidence type="ECO:0000256" key="1">
    <source>
        <dbReference type="SAM" id="Coils"/>
    </source>
</evidence>
<keyword evidence="1" id="KW-0175">Coiled coil</keyword>
<dbReference type="GO" id="GO:0016757">
    <property type="term" value="F:glycosyltransferase activity"/>
    <property type="evidence" value="ECO:0007669"/>
    <property type="project" value="UniProtKB-KW"/>
</dbReference>
<keyword evidence="3" id="KW-0328">Glycosyltransferase</keyword>
<dbReference type="PANTHER" id="PTHR36836:SF1">
    <property type="entry name" value="COLANIC ACID BIOSYNTHESIS PROTEIN WCAK"/>
    <property type="match status" value="1"/>
</dbReference>
<dbReference type="RefSeq" id="WP_342022972.1">
    <property type="nucleotide sequence ID" value="NZ_CP151657.1"/>
</dbReference>
<reference evidence="3 4" key="1">
    <citation type="submission" date="2024-04" db="EMBL/GenBank/DDBJ databases">
        <title>Arthrobacter sp. from Plains bison fecal sample.</title>
        <authorList>
            <person name="Ruzzini A."/>
        </authorList>
    </citation>
    <scope>NUCLEOTIDE SEQUENCE [LARGE SCALE GENOMIC DNA]</scope>
    <source>
        <strain evidence="3 4">EINP1</strain>
    </source>
</reference>
<keyword evidence="3" id="KW-0808">Transferase</keyword>
<gene>
    <name evidence="3" type="ORF">AAE021_14200</name>
</gene>
<dbReference type="EC" id="2.4.-.-" evidence="3"/>
<dbReference type="Pfam" id="PF04230">
    <property type="entry name" value="PS_pyruv_trans"/>
    <property type="match status" value="1"/>
</dbReference>
<dbReference type="Proteomes" id="UP001448858">
    <property type="component" value="Chromosome"/>
</dbReference>
<keyword evidence="4" id="KW-1185">Reference proteome</keyword>
<name>A0ABZ2ZUD4_9MICC</name>
<evidence type="ECO:0000313" key="3">
    <source>
        <dbReference type="EMBL" id="WZP15306.1"/>
    </source>
</evidence>
<dbReference type="InterPro" id="IPR007345">
    <property type="entry name" value="Polysacch_pyruvyl_Trfase"/>
</dbReference>
<sequence>MSSRIAVLADLGQDVYHAGDEAMGHAAADELRSRGLQVVLLSRDPAQTERLFGSPAAATLPFPWPPAQRESYLRDIRAHLAGTSELPPEDPARTLIDVLSECDGLLIAGGGNLNSRYGWLLYERAAAVAIARELGKPLVVSGQTLGPQLTAPDTIVLADMLLSADLCSMREPSSLQLARRLGILSAAGLDDASFLAPAPFSWPRLSAESGATGLPESGYTAVTVSPLSDAPEDFFAQLGAELDILHGQTGLPAVFIPHMGVGAEHGWDMEAHARITDAMSTPFLQLPVLPAREAAGVTAGASLVLTSRYHPAVFALSAGVPVLGLAPDNYSGVRLSGVMGNWGLADYVLPVPALREGLLGPALAEAWQRRTEISRHLGAALPSRTAWSKSWWDAVAAAFHAGTPAAGYTADLPEAQYFGATGSWLAPTQHIAVEFYGRSRMEAQAGVEEDRMRSYLEQQRREYAELQAEHQRLLSSRTVKGALSLHRAYAKLFRR</sequence>
<feature type="coiled-coil region" evidence="1">
    <location>
        <begin position="449"/>
        <end position="476"/>
    </location>
</feature>
<accession>A0ABZ2ZUD4</accession>
<dbReference type="PANTHER" id="PTHR36836">
    <property type="entry name" value="COLANIC ACID BIOSYNTHESIS PROTEIN WCAK"/>
    <property type="match status" value="1"/>
</dbReference>